<comment type="caution">
    <text evidence="1">The sequence shown here is derived from an EMBL/GenBank/DDBJ whole genome shotgun (WGS) entry which is preliminary data.</text>
</comment>
<dbReference type="EMBL" id="JAAMPC010000011">
    <property type="protein sequence ID" value="KAG2284161.1"/>
    <property type="molecule type" value="Genomic_DNA"/>
</dbReference>
<keyword evidence="2" id="KW-1185">Reference proteome</keyword>
<accession>A0A8X7UNM2</accession>
<dbReference type="Proteomes" id="UP000886595">
    <property type="component" value="Unassembled WGS sequence"/>
</dbReference>
<proteinExistence type="predicted"/>
<evidence type="ECO:0000313" key="1">
    <source>
        <dbReference type="EMBL" id="KAG2284161.1"/>
    </source>
</evidence>
<sequence length="148" mass="16786">MVKAEGELPEMLGFYATGECAVDVKVQGIGNSLLSSKKFICGSGERIEFAGSDKPTPTNYSILMWLHHKVFKSDVEVNLVIKGNIRDGEHGLQEKMTSMITIVKLIYSQSTDRMEFFLYKVFHSLRPPEQLVSVPCRLFMTHKEKVDR</sequence>
<dbReference type="AlphaFoldDB" id="A0A8X7UNM2"/>
<name>A0A8X7UNM2_BRACI</name>
<reference evidence="1 2" key="1">
    <citation type="submission" date="2020-02" db="EMBL/GenBank/DDBJ databases">
        <authorList>
            <person name="Ma Q."/>
            <person name="Huang Y."/>
            <person name="Song X."/>
            <person name="Pei D."/>
        </authorList>
    </citation>
    <scope>NUCLEOTIDE SEQUENCE [LARGE SCALE GENOMIC DNA]</scope>
    <source>
        <strain evidence="1">Sxm20200214</strain>
        <tissue evidence="1">Leaf</tissue>
    </source>
</reference>
<organism evidence="1 2">
    <name type="scientific">Brassica carinata</name>
    <name type="common">Ethiopian mustard</name>
    <name type="synonym">Abyssinian cabbage</name>
    <dbReference type="NCBI Taxonomy" id="52824"/>
    <lineage>
        <taxon>Eukaryota</taxon>
        <taxon>Viridiplantae</taxon>
        <taxon>Streptophyta</taxon>
        <taxon>Embryophyta</taxon>
        <taxon>Tracheophyta</taxon>
        <taxon>Spermatophyta</taxon>
        <taxon>Magnoliopsida</taxon>
        <taxon>eudicotyledons</taxon>
        <taxon>Gunneridae</taxon>
        <taxon>Pentapetalae</taxon>
        <taxon>rosids</taxon>
        <taxon>malvids</taxon>
        <taxon>Brassicales</taxon>
        <taxon>Brassicaceae</taxon>
        <taxon>Brassiceae</taxon>
        <taxon>Brassica</taxon>
    </lineage>
</organism>
<protein>
    <submittedName>
        <fullName evidence="1">Uncharacterized protein</fullName>
    </submittedName>
</protein>
<gene>
    <name evidence="1" type="ORF">Bca52824_055381</name>
</gene>
<evidence type="ECO:0000313" key="2">
    <source>
        <dbReference type="Proteomes" id="UP000886595"/>
    </source>
</evidence>